<reference evidence="4 5" key="1">
    <citation type="submission" date="2016-11" db="EMBL/GenBank/DDBJ databases">
        <title>Tenacibaculum sp. LPB0136, isolated from marine environment.</title>
        <authorList>
            <person name="Kim E."/>
            <person name="Yi H."/>
        </authorList>
    </citation>
    <scope>NUCLEOTIDE SEQUENCE [LARGE SCALE GENOMIC DNA]</scope>
    <source>
        <strain evidence="4 5">LPB0136</strain>
    </source>
</reference>
<dbReference type="KEGG" id="ten:LPB136_09235"/>
<dbReference type="PROSITE" id="PS51257">
    <property type="entry name" value="PROKAR_LIPOPROTEIN"/>
    <property type="match status" value="1"/>
</dbReference>
<dbReference type="EMBL" id="CP018155">
    <property type="protein sequence ID" value="APG65530.1"/>
    <property type="molecule type" value="Genomic_DNA"/>
</dbReference>
<evidence type="ECO:0000313" key="5">
    <source>
        <dbReference type="Proteomes" id="UP000181898"/>
    </source>
</evidence>
<dbReference type="Proteomes" id="UP000181898">
    <property type="component" value="Chromosome"/>
</dbReference>
<accession>A0A1L3JK59</accession>
<dbReference type="PANTHER" id="PTHR30329:SF21">
    <property type="entry name" value="LIPOPROTEIN YIAD-RELATED"/>
    <property type="match status" value="1"/>
</dbReference>
<protein>
    <recommendedName>
        <fullName evidence="3">OmpA-like domain-containing protein</fullName>
    </recommendedName>
</protein>
<dbReference type="CDD" id="cd07185">
    <property type="entry name" value="OmpA_C-like"/>
    <property type="match status" value="1"/>
</dbReference>
<proteinExistence type="predicted"/>
<evidence type="ECO:0000313" key="4">
    <source>
        <dbReference type="EMBL" id="APG65530.1"/>
    </source>
</evidence>
<feature type="coiled-coil region" evidence="2">
    <location>
        <begin position="23"/>
        <end position="85"/>
    </location>
</feature>
<evidence type="ECO:0000256" key="1">
    <source>
        <dbReference type="PROSITE-ProRule" id="PRU00473"/>
    </source>
</evidence>
<dbReference type="Pfam" id="PF00691">
    <property type="entry name" value="OmpA"/>
    <property type="match status" value="1"/>
</dbReference>
<keyword evidence="2" id="KW-0175">Coiled coil</keyword>
<sequence>MKKTILFIAVAVLMSSCKSNKEYAALQSRLTSSQQELVDVKANLQKCLIEKNAGTSNVSGLEGKVELLENQIKDLKIDKAQSLKQVENLTVLTQSASDNIKEVVSQLSEKDKYINGIRSAMTKKDSINLAVAFHLKKELDAGIQDQDIQIDVEKTVVYISIADKLLFRSGSSTVSEKAKAVLGKVAKVVASRPEMEVQVEGYTDNVPISSANAKDNWDLSVNRATSVVRVLQNDFSIDPKRLIAAGRSEYVPLESNDTVEGRATNRRTRIVILPKLEEFFDILEQKPE</sequence>
<dbReference type="InterPro" id="IPR006665">
    <property type="entry name" value="OmpA-like"/>
</dbReference>
<dbReference type="InterPro" id="IPR050330">
    <property type="entry name" value="Bact_OuterMem_StrucFunc"/>
</dbReference>
<feature type="domain" description="OmpA-like" evidence="3">
    <location>
        <begin position="154"/>
        <end position="276"/>
    </location>
</feature>
<gene>
    <name evidence="4" type="ORF">LPB136_09235</name>
</gene>
<keyword evidence="1" id="KW-0472">Membrane</keyword>
<dbReference type="AlphaFoldDB" id="A0A1L3JK59"/>
<dbReference type="Gene3D" id="3.30.1330.60">
    <property type="entry name" value="OmpA-like domain"/>
    <property type="match status" value="1"/>
</dbReference>
<dbReference type="PANTHER" id="PTHR30329">
    <property type="entry name" value="STATOR ELEMENT OF FLAGELLAR MOTOR COMPLEX"/>
    <property type="match status" value="1"/>
</dbReference>
<name>A0A1L3JK59_9FLAO</name>
<dbReference type="InterPro" id="IPR036737">
    <property type="entry name" value="OmpA-like_sf"/>
</dbReference>
<keyword evidence="5" id="KW-1185">Reference proteome</keyword>
<organism evidence="4 5">
    <name type="scientific">Tenacibaculum todarodis</name>
    <dbReference type="NCBI Taxonomy" id="1850252"/>
    <lineage>
        <taxon>Bacteria</taxon>
        <taxon>Pseudomonadati</taxon>
        <taxon>Bacteroidota</taxon>
        <taxon>Flavobacteriia</taxon>
        <taxon>Flavobacteriales</taxon>
        <taxon>Flavobacteriaceae</taxon>
        <taxon>Tenacibaculum</taxon>
    </lineage>
</organism>
<evidence type="ECO:0000256" key="2">
    <source>
        <dbReference type="SAM" id="Coils"/>
    </source>
</evidence>
<dbReference type="PROSITE" id="PS51123">
    <property type="entry name" value="OMPA_2"/>
    <property type="match status" value="1"/>
</dbReference>
<dbReference type="STRING" id="1850252.LPB136_09235"/>
<dbReference type="OrthoDB" id="9815217at2"/>
<dbReference type="SUPFAM" id="SSF103088">
    <property type="entry name" value="OmpA-like"/>
    <property type="match status" value="1"/>
</dbReference>
<dbReference type="GO" id="GO:0016020">
    <property type="term" value="C:membrane"/>
    <property type="evidence" value="ECO:0007669"/>
    <property type="project" value="UniProtKB-UniRule"/>
</dbReference>
<evidence type="ECO:0000259" key="3">
    <source>
        <dbReference type="PROSITE" id="PS51123"/>
    </source>
</evidence>